<dbReference type="Proteomes" id="UP000265520">
    <property type="component" value="Unassembled WGS sequence"/>
</dbReference>
<dbReference type="GO" id="GO:0000166">
    <property type="term" value="F:nucleotide binding"/>
    <property type="evidence" value="ECO:0007669"/>
    <property type="project" value="InterPro"/>
</dbReference>
<proteinExistence type="predicted"/>
<name>A0A392P038_9FABA</name>
<dbReference type="AlphaFoldDB" id="A0A392P038"/>
<organism evidence="1 2">
    <name type="scientific">Trifolium medium</name>
    <dbReference type="NCBI Taxonomy" id="97028"/>
    <lineage>
        <taxon>Eukaryota</taxon>
        <taxon>Viridiplantae</taxon>
        <taxon>Streptophyta</taxon>
        <taxon>Embryophyta</taxon>
        <taxon>Tracheophyta</taxon>
        <taxon>Spermatophyta</taxon>
        <taxon>Magnoliopsida</taxon>
        <taxon>eudicotyledons</taxon>
        <taxon>Gunneridae</taxon>
        <taxon>Pentapetalae</taxon>
        <taxon>rosids</taxon>
        <taxon>fabids</taxon>
        <taxon>Fabales</taxon>
        <taxon>Fabaceae</taxon>
        <taxon>Papilionoideae</taxon>
        <taxon>50 kb inversion clade</taxon>
        <taxon>NPAAA clade</taxon>
        <taxon>Hologalegina</taxon>
        <taxon>IRL clade</taxon>
        <taxon>Trifolieae</taxon>
        <taxon>Trifolium</taxon>
    </lineage>
</organism>
<keyword evidence="2" id="KW-1185">Reference proteome</keyword>
<dbReference type="InterPro" id="IPR023214">
    <property type="entry name" value="HAD_sf"/>
</dbReference>
<dbReference type="EMBL" id="LXQA010057500">
    <property type="protein sequence ID" value="MCI05092.1"/>
    <property type="molecule type" value="Genomic_DNA"/>
</dbReference>
<accession>A0A392P038</accession>
<comment type="caution">
    <text evidence="1">The sequence shown here is derived from an EMBL/GenBank/DDBJ whole genome shotgun (WGS) entry which is preliminary data.</text>
</comment>
<feature type="non-terminal residue" evidence="1">
    <location>
        <position position="54"/>
    </location>
</feature>
<gene>
    <name evidence="1" type="ORF">A2U01_0026142</name>
</gene>
<protein>
    <submittedName>
        <fullName evidence="1">Copper-transporting ATPase PAA1 chloroplastic-like</fullName>
    </submittedName>
</protein>
<dbReference type="Gene3D" id="3.40.1110.10">
    <property type="entry name" value="Calcium-transporting ATPase, cytoplasmic domain N"/>
    <property type="match status" value="1"/>
</dbReference>
<evidence type="ECO:0000313" key="1">
    <source>
        <dbReference type="EMBL" id="MCI05092.1"/>
    </source>
</evidence>
<sequence>MRRHGVNSGIHQEVECKNQSFVYVGVDDTLAGQIYFEDEIRKDARHVVDTLSKQ</sequence>
<evidence type="ECO:0000313" key="2">
    <source>
        <dbReference type="Proteomes" id="UP000265520"/>
    </source>
</evidence>
<dbReference type="Gene3D" id="3.40.50.1000">
    <property type="entry name" value="HAD superfamily/HAD-like"/>
    <property type="match status" value="1"/>
</dbReference>
<reference evidence="1 2" key="1">
    <citation type="journal article" date="2018" name="Front. Plant Sci.">
        <title>Red Clover (Trifolium pratense) and Zigzag Clover (T. medium) - A Picture of Genomic Similarities and Differences.</title>
        <authorList>
            <person name="Dluhosova J."/>
            <person name="Istvanek J."/>
            <person name="Nedelnik J."/>
            <person name="Repkova J."/>
        </authorList>
    </citation>
    <scope>NUCLEOTIDE SEQUENCE [LARGE SCALE GENOMIC DNA]</scope>
    <source>
        <strain evidence="2">cv. 10/8</strain>
        <tissue evidence="1">Leaf</tissue>
    </source>
</reference>
<dbReference type="InterPro" id="IPR023299">
    <property type="entry name" value="ATPase_P-typ_cyto_dom_N"/>
</dbReference>